<sequence length="1087" mass="120961">MKKTLSLVLSLAMLTAVIYPCQSAIAAETERRSVTRFSSLVTELNTEYESDSDSYEEKYNEDNPNACENRLIVQARSVKDDTGAVESMSGLEYTVLQYEDKQDMEAAYEQLSSEGYAVEKDRVLSVKDNTVKNLRTMADEAEETEEVSQTWAYESVMSDYAIAEIEQSAAAEEEIVIGVLDSGIDYTHELFADRVTDTTFNMSESGGENDCMDDNGHGSAVAGIIALSTPDNVKIKPYKVIDADGYVSLSVFTAAMETILASNDLPDIMNISLGGYLFEENMSIETELVERLVARGVTVCIASGNDNLPVQYCTPADCETAITVGAYDYTDHICSFSNYGEKVDIAAPGYDVYTYDLYTEDHFTDLYNGQVGTSFSCPFVSAACAYILMQDPGLSPAEVKQQLKSSAIDMGEDERQYYGAGMLNFPNLIEGKEFETPQPDVKGGFYNDTQMVTFADIPAGTQLVYTLDKSIPSSTNGTVYTEPITIDNEMQLTFVLIKDGKYASNISSQYYTIQYYMDESYFTINDSGVITSYTGDKNNIIIPDAINGIVPLTLNADDMEGSKLTAVVLPDSVARIIYTFNDCTELKYVTAKGVTRIDGTFTNCYSLRDVTMPDLNYIGAHGFSMCSMIHDIDFGGSLESALARSFEYTGLLEVNFPNLKNELNTSSRLFANSSLLKCDIPIIERVDHTFQECYFLQELNAPNLKRIKSYAFADCWFLTEMEFPNLEVVESSAFAYCYIDTIYAPKLTSFSKDGTYGIAYQAFTRVMDFPEITEIPNNFIVSCYLEELYMENLLESTSSSCHNLPYLNVIYMPNVLEFNRIGYDSHYPLIGVGPREIVWIPSATEVDSGLHYADTMKMFYAPSLTEINASNYNATFVLSEKATNVAIYGTGEGNLAGQFPTIIAPYGSAAQQWAQQQISKYAEFGYINSDSMGESLGGQIRTRDSGLRFGFIFDEKTLGFDISEYENLYPKINKEYGFVYTYDEVSESEQETNTQVRNGADGTYTIEAAKRNVEGSVSHYNAVFTGIPASHYDSRISARAYICIDGMYFYSPVTTRSFNDVANAIVNDDTMDSNTRSEVYNLINREV</sequence>
<evidence type="ECO:0000256" key="3">
    <source>
        <dbReference type="ARBA" id="ARBA00022801"/>
    </source>
</evidence>
<dbReference type="InterPro" id="IPR036852">
    <property type="entry name" value="Peptidase_S8/S53_dom_sf"/>
</dbReference>
<organism evidence="10 11">
    <name type="scientific">Candidatus Eubacterium faecipullorum</name>
    <dbReference type="NCBI Taxonomy" id="2838571"/>
    <lineage>
        <taxon>Bacteria</taxon>
        <taxon>Bacillati</taxon>
        <taxon>Bacillota</taxon>
        <taxon>Clostridia</taxon>
        <taxon>Eubacteriales</taxon>
        <taxon>Eubacteriaceae</taxon>
        <taxon>Eubacterium</taxon>
    </lineage>
</organism>
<dbReference type="PANTHER" id="PTHR43806:SF11">
    <property type="entry name" value="CEREVISIN-RELATED"/>
    <property type="match status" value="1"/>
</dbReference>
<evidence type="ECO:0000313" key="10">
    <source>
        <dbReference type="EMBL" id="HIW85316.1"/>
    </source>
</evidence>
<protein>
    <submittedName>
        <fullName evidence="10">S8 family serine peptidase</fullName>
    </submittedName>
</protein>
<dbReference type="InterPro" id="IPR050131">
    <property type="entry name" value="Peptidase_S8_subtilisin-like"/>
</dbReference>
<feature type="domain" description="GH29D-like beta-sandwich" evidence="9">
    <location>
        <begin position="442"/>
        <end position="507"/>
    </location>
</feature>
<dbReference type="PANTHER" id="PTHR43806">
    <property type="entry name" value="PEPTIDASE S8"/>
    <property type="match status" value="1"/>
</dbReference>
<comment type="similarity">
    <text evidence="1 5 6">Belongs to the peptidase S8 family.</text>
</comment>
<dbReference type="Gene3D" id="3.80.10.10">
    <property type="entry name" value="Ribonuclease Inhibitor"/>
    <property type="match status" value="2"/>
</dbReference>
<feature type="signal peptide" evidence="7">
    <location>
        <begin position="1"/>
        <end position="26"/>
    </location>
</feature>
<evidence type="ECO:0000256" key="6">
    <source>
        <dbReference type="RuleBase" id="RU003355"/>
    </source>
</evidence>
<keyword evidence="3 5" id="KW-0378">Hydrolase</keyword>
<feature type="active site" description="Charge relay system" evidence="5">
    <location>
        <position position="217"/>
    </location>
</feature>
<dbReference type="CDD" id="cd00306">
    <property type="entry name" value="Peptidases_S8_S53"/>
    <property type="match status" value="1"/>
</dbReference>
<dbReference type="AlphaFoldDB" id="A0A9D1REX9"/>
<reference evidence="10" key="1">
    <citation type="journal article" date="2021" name="PeerJ">
        <title>Extensive microbial diversity within the chicken gut microbiome revealed by metagenomics and culture.</title>
        <authorList>
            <person name="Gilroy R."/>
            <person name="Ravi A."/>
            <person name="Getino M."/>
            <person name="Pursley I."/>
            <person name="Horton D.L."/>
            <person name="Alikhan N.F."/>
            <person name="Baker D."/>
            <person name="Gharbi K."/>
            <person name="Hall N."/>
            <person name="Watson M."/>
            <person name="Adriaenssens E.M."/>
            <person name="Foster-Nyarko E."/>
            <person name="Jarju S."/>
            <person name="Secka A."/>
            <person name="Antonio M."/>
            <person name="Oren A."/>
            <person name="Chaudhuri R.R."/>
            <person name="La Ragione R."/>
            <person name="Hildebrand F."/>
            <person name="Pallen M.J."/>
        </authorList>
    </citation>
    <scope>NUCLEOTIDE SEQUENCE</scope>
    <source>
        <strain evidence="10">421</strain>
    </source>
</reference>
<feature type="active site" description="Charge relay system" evidence="5">
    <location>
        <position position="374"/>
    </location>
</feature>
<dbReference type="InterPro" id="IPR023827">
    <property type="entry name" value="Peptidase_S8_Asp-AS"/>
</dbReference>
<evidence type="ECO:0000259" key="9">
    <source>
        <dbReference type="Pfam" id="PF13290"/>
    </source>
</evidence>
<dbReference type="GO" id="GO:0004252">
    <property type="term" value="F:serine-type endopeptidase activity"/>
    <property type="evidence" value="ECO:0007669"/>
    <property type="project" value="UniProtKB-UniRule"/>
</dbReference>
<dbReference type="Pfam" id="PF13290">
    <property type="entry name" value="CHB_HEX_C_1"/>
    <property type="match status" value="1"/>
</dbReference>
<dbReference type="InterPro" id="IPR032675">
    <property type="entry name" value="LRR_dom_sf"/>
</dbReference>
<dbReference type="SUPFAM" id="SSF52743">
    <property type="entry name" value="Subtilisin-like"/>
    <property type="match status" value="1"/>
</dbReference>
<dbReference type="PROSITE" id="PS00138">
    <property type="entry name" value="SUBTILASE_SER"/>
    <property type="match status" value="1"/>
</dbReference>
<keyword evidence="7" id="KW-0732">Signal</keyword>
<evidence type="ECO:0000313" key="11">
    <source>
        <dbReference type="Proteomes" id="UP000824205"/>
    </source>
</evidence>
<dbReference type="InterPro" id="IPR059177">
    <property type="entry name" value="GH29D-like_dom"/>
</dbReference>
<dbReference type="Pfam" id="PF00082">
    <property type="entry name" value="Peptidase_S8"/>
    <property type="match status" value="1"/>
</dbReference>
<feature type="chain" id="PRO_5038635524" evidence="7">
    <location>
        <begin position="27"/>
        <end position="1087"/>
    </location>
</feature>
<name>A0A9D1REX9_9FIRM</name>
<dbReference type="InterPro" id="IPR026906">
    <property type="entry name" value="LRR_5"/>
</dbReference>
<evidence type="ECO:0000256" key="2">
    <source>
        <dbReference type="ARBA" id="ARBA00022670"/>
    </source>
</evidence>
<accession>A0A9D1REX9</accession>
<comment type="caution">
    <text evidence="10">The sequence shown here is derived from an EMBL/GenBank/DDBJ whole genome shotgun (WGS) entry which is preliminary data.</text>
</comment>
<feature type="domain" description="Peptidase S8/S53" evidence="8">
    <location>
        <begin position="174"/>
        <end position="415"/>
    </location>
</feature>
<evidence type="ECO:0000259" key="8">
    <source>
        <dbReference type="Pfam" id="PF00082"/>
    </source>
</evidence>
<dbReference type="SUPFAM" id="SSF52058">
    <property type="entry name" value="L domain-like"/>
    <property type="match status" value="1"/>
</dbReference>
<dbReference type="PRINTS" id="PR00723">
    <property type="entry name" value="SUBTILISIN"/>
</dbReference>
<dbReference type="Pfam" id="PF13306">
    <property type="entry name" value="LRR_5"/>
    <property type="match status" value="2"/>
</dbReference>
<dbReference type="EMBL" id="DXGE01000011">
    <property type="protein sequence ID" value="HIW85316.1"/>
    <property type="molecule type" value="Genomic_DNA"/>
</dbReference>
<evidence type="ECO:0000256" key="7">
    <source>
        <dbReference type="SAM" id="SignalP"/>
    </source>
</evidence>
<dbReference type="Proteomes" id="UP000824205">
    <property type="component" value="Unassembled WGS sequence"/>
</dbReference>
<evidence type="ECO:0000256" key="1">
    <source>
        <dbReference type="ARBA" id="ARBA00011073"/>
    </source>
</evidence>
<dbReference type="PROSITE" id="PS00136">
    <property type="entry name" value="SUBTILASE_ASP"/>
    <property type="match status" value="1"/>
</dbReference>
<gene>
    <name evidence="10" type="ORF">IAA48_02365</name>
</gene>
<evidence type="ECO:0000256" key="5">
    <source>
        <dbReference type="PROSITE-ProRule" id="PRU01240"/>
    </source>
</evidence>
<evidence type="ECO:0000256" key="4">
    <source>
        <dbReference type="ARBA" id="ARBA00022825"/>
    </source>
</evidence>
<dbReference type="InterPro" id="IPR015500">
    <property type="entry name" value="Peptidase_S8_subtilisin-rel"/>
</dbReference>
<keyword evidence="2 5" id="KW-0645">Protease</keyword>
<dbReference type="InterPro" id="IPR000209">
    <property type="entry name" value="Peptidase_S8/S53_dom"/>
</dbReference>
<dbReference type="PROSITE" id="PS51892">
    <property type="entry name" value="SUBTILASE"/>
    <property type="match status" value="1"/>
</dbReference>
<feature type="active site" description="Charge relay system" evidence="5">
    <location>
        <position position="181"/>
    </location>
</feature>
<reference evidence="10" key="2">
    <citation type="submission" date="2021-04" db="EMBL/GenBank/DDBJ databases">
        <authorList>
            <person name="Gilroy R."/>
        </authorList>
    </citation>
    <scope>NUCLEOTIDE SEQUENCE</scope>
    <source>
        <strain evidence="10">421</strain>
    </source>
</reference>
<proteinExistence type="inferred from homology"/>
<dbReference type="Gene3D" id="3.40.50.200">
    <property type="entry name" value="Peptidase S8/S53 domain"/>
    <property type="match status" value="1"/>
</dbReference>
<dbReference type="InterPro" id="IPR023828">
    <property type="entry name" value="Peptidase_S8_Ser-AS"/>
</dbReference>
<keyword evidence="4 5" id="KW-0720">Serine protease</keyword>
<dbReference type="GO" id="GO:0006508">
    <property type="term" value="P:proteolysis"/>
    <property type="evidence" value="ECO:0007669"/>
    <property type="project" value="UniProtKB-KW"/>
</dbReference>